<dbReference type="SUPFAM" id="SSF53335">
    <property type="entry name" value="S-adenosyl-L-methionine-dependent methyltransferases"/>
    <property type="match status" value="1"/>
</dbReference>
<feature type="binding site" evidence="4">
    <location>
        <position position="326"/>
    </location>
    <ligand>
        <name>S-adenosyl-L-methionine</name>
        <dbReference type="ChEBI" id="CHEBI:59789"/>
    </ligand>
</feature>
<dbReference type="CDD" id="cd02440">
    <property type="entry name" value="AdoMet_MTases"/>
    <property type="match status" value="1"/>
</dbReference>
<dbReference type="Pfam" id="PF05958">
    <property type="entry name" value="tRNA_U5-meth_tr"/>
    <property type="match status" value="1"/>
</dbReference>
<dbReference type="InterPro" id="IPR030391">
    <property type="entry name" value="MeTrfase_TrmA_CS"/>
</dbReference>
<dbReference type="PROSITE" id="PS01230">
    <property type="entry name" value="TRMA_1"/>
    <property type="match status" value="1"/>
</dbReference>
<feature type="binding site" evidence="4">
    <location>
        <position position="374"/>
    </location>
    <ligand>
        <name>S-adenosyl-L-methionine</name>
        <dbReference type="ChEBI" id="CHEBI:59789"/>
    </ligand>
</feature>
<evidence type="ECO:0000313" key="6">
    <source>
        <dbReference type="EMBL" id="VTQ91731.1"/>
    </source>
</evidence>
<feature type="binding site" evidence="4">
    <location>
        <position position="305"/>
    </location>
    <ligand>
        <name>S-adenosyl-L-methionine</name>
        <dbReference type="ChEBI" id="CHEBI:59789"/>
    </ligand>
</feature>
<feature type="binding site" evidence="4">
    <location>
        <position position="276"/>
    </location>
    <ligand>
        <name>S-adenosyl-L-methionine</name>
        <dbReference type="ChEBI" id="CHEBI:59789"/>
    </ligand>
</feature>
<dbReference type="EMBL" id="LR590481">
    <property type="protein sequence ID" value="VTQ91731.1"/>
    <property type="molecule type" value="Genomic_DNA"/>
</dbReference>
<sequence>MSKEQVKVKCISMDEDGKGIVKIRGQEIRIPYLIKGETAIVEVTQKRNFISAKLVRIEEKSKDRVVPKCKYFNQCGGCQLQHLSYEAQSKFKWDSVVKLMKRYHKVNEILTMKEPYFYRNKVHSTLAYDKKRRIISGIYEENTHNVIPIEHCIIQDRPADKITASIREIMKTFKMKPYNEDTGQGFLRHILVKTGFVSKEVMVVLVVSSQVFPGKKNFVSELLKRHPEITTIVMNVNNRKTSAVLGNTEKVLFGKGYIEDTLCGCVFQISPKSFYQINPIQTEVLYNKAIDMANLKGNETVIDAYCGIGTISLIVSHKVKNVIGVELNKDAVKDAIKNAKRNKITNTHFYNDDAGKFMVDLASNKQNIDVVFMDPPRSGSDEKFLSSIISLAPKQVIYISCNPVTQERDLRYLTKHDYKVEEIQPVDMFPQTKHVECIVKIVNK</sequence>
<name>A0A4U9RKA1_HATHI</name>
<dbReference type="PANTHER" id="PTHR11061">
    <property type="entry name" value="RNA M5U METHYLTRANSFERASE"/>
    <property type="match status" value="1"/>
</dbReference>
<evidence type="ECO:0000313" key="7">
    <source>
        <dbReference type="Proteomes" id="UP000308489"/>
    </source>
</evidence>
<keyword evidence="2 4" id="KW-0808">Transferase</keyword>
<dbReference type="Gene3D" id="2.40.50.1070">
    <property type="match status" value="1"/>
</dbReference>
<dbReference type="KEGG" id="hhw:NCTC503_01848"/>
<dbReference type="InterPro" id="IPR030390">
    <property type="entry name" value="MeTrfase_TrmA_AS"/>
</dbReference>
<dbReference type="PROSITE" id="PS01231">
    <property type="entry name" value="TRMA_2"/>
    <property type="match status" value="1"/>
</dbReference>
<dbReference type="SUPFAM" id="SSF50249">
    <property type="entry name" value="Nucleic acid-binding proteins"/>
    <property type="match status" value="1"/>
</dbReference>
<evidence type="ECO:0000256" key="3">
    <source>
        <dbReference type="ARBA" id="ARBA00022691"/>
    </source>
</evidence>
<keyword evidence="3 4" id="KW-0949">S-adenosyl-L-methionine</keyword>
<dbReference type="Gene3D" id="3.40.50.150">
    <property type="entry name" value="Vaccinia Virus protein VP39"/>
    <property type="match status" value="1"/>
</dbReference>
<evidence type="ECO:0000256" key="5">
    <source>
        <dbReference type="PROSITE-ProRule" id="PRU10015"/>
    </source>
</evidence>
<dbReference type="GO" id="GO:0070475">
    <property type="term" value="P:rRNA base methylation"/>
    <property type="evidence" value="ECO:0007669"/>
    <property type="project" value="TreeGrafter"/>
</dbReference>
<dbReference type="Gene3D" id="2.40.50.140">
    <property type="entry name" value="Nucleic acid-binding proteins"/>
    <property type="match status" value="1"/>
</dbReference>
<dbReference type="FunFam" id="3.40.50.150:FF:000009">
    <property type="entry name" value="23S rRNA (Uracil(1939)-C(5))-methyltransferase RlmD"/>
    <property type="match status" value="1"/>
</dbReference>
<dbReference type="NCBIfam" id="TIGR00479">
    <property type="entry name" value="rumA"/>
    <property type="match status" value="1"/>
</dbReference>
<keyword evidence="7" id="KW-1185">Reference proteome</keyword>
<comment type="similarity">
    <text evidence="4">Belongs to the class I-like SAM-binding methyltransferase superfamily. RNA M5U methyltransferase family.</text>
</comment>
<proteinExistence type="inferred from homology"/>
<dbReference type="InterPro" id="IPR010280">
    <property type="entry name" value="U5_MeTrfase_fam"/>
</dbReference>
<dbReference type="PANTHER" id="PTHR11061:SF30">
    <property type="entry name" value="TRNA (URACIL(54)-C(5))-METHYLTRANSFERASE"/>
    <property type="match status" value="1"/>
</dbReference>
<dbReference type="FunFam" id="2.40.50.1070:FF:000003">
    <property type="entry name" value="23S rRNA (Uracil-5-)-methyltransferase RumA"/>
    <property type="match status" value="1"/>
</dbReference>
<dbReference type="InterPro" id="IPR029063">
    <property type="entry name" value="SAM-dependent_MTases_sf"/>
</dbReference>
<protein>
    <submittedName>
        <fullName evidence="6">RNA methyltransferase</fullName>
        <ecNumber evidence="6">2.1.1.189</ecNumber>
    </submittedName>
</protein>
<feature type="active site" description="Nucleophile" evidence="4">
    <location>
        <position position="401"/>
    </location>
</feature>
<dbReference type="AlphaFoldDB" id="A0A4U9RKA1"/>
<dbReference type="EC" id="2.1.1.189" evidence="6"/>
<dbReference type="PROSITE" id="PS51687">
    <property type="entry name" value="SAM_MT_RNA_M5U"/>
    <property type="match status" value="1"/>
</dbReference>
<dbReference type="RefSeq" id="WP_243117970.1">
    <property type="nucleotide sequence ID" value="NZ_CBCRUQ010000003.1"/>
</dbReference>
<evidence type="ECO:0000256" key="4">
    <source>
        <dbReference type="PROSITE-ProRule" id="PRU01024"/>
    </source>
</evidence>
<feature type="active site" evidence="5">
    <location>
        <position position="401"/>
    </location>
</feature>
<accession>A0A4U9RKA1</accession>
<reference evidence="6 7" key="1">
    <citation type="submission" date="2019-05" db="EMBL/GenBank/DDBJ databases">
        <authorList>
            <consortium name="Pathogen Informatics"/>
        </authorList>
    </citation>
    <scope>NUCLEOTIDE SEQUENCE [LARGE SCALE GENOMIC DNA]</scope>
    <source>
        <strain evidence="6 7">NCTC503</strain>
    </source>
</reference>
<evidence type="ECO:0000256" key="1">
    <source>
        <dbReference type="ARBA" id="ARBA00022603"/>
    </source>
</evidence>
<keyword evidence="1 4" id="KW-0489">Methyltransferase</keyword>
<gene>
    <name evidence="6" type="primary">rlmCD</name>
    <name evidence="6" type="ORF">NCTC503_01848</name>
</gene>
<dbReference type="Proteomes" id="UP000308489">
    <property type="component" value="Chromosome 1"/>
</dbReference>
<dbReference type="GO" id="GO:0070041">
    <property type="term" value="F:rRNA (uridine-C5-)-methyltransferase activity"/>
    <property type="evidence" value="ECO:0007669"/>
    <property type="project" value="TreeGrafter"/>
</dbReference>
<organism evidence="6 7">
    <name type="scientific">Hathewaya histolytica</name>
    <name type="common">Clostridium histolyticum</name>
    <dbReference type="NCBI Taxonomy" id="1498"/>
    <lineage>
        <taxon>Bacteria</taxon>
        <taxon>Bacillati</taxon>
        <taxon>Bacillota</taxon>
        <taxon>Clostridia</taxon>
        <taxon>Eubacteriales</taxon>
        <taxon>Clostridiaceae</taxon>
        <taxon>Hathewaya</taxon>
    </lineage>
</organism>
<evidence type="ECO:0000256" key="2">
    <source>
        <dbReference type="ARBA" id="ARBA00022679"/>
    </source>
</evidence>
<dbReference type="InterPro" id="IPR012340">
    <property type="entry name" value="NA-bd_OB-fold"/>
</dbReference>